<dbReference type="EMBL" id="CP023777">
    <property type="protein sequence ID" value="ATL47243.1"/>
    <property type="molecule type" value="Genomic_DNA"/>
</dbReference>
<dbReference type="Gene3D" id="2.40.30.100">
    <property type="entry name" value="AF2212/PG0164-like"/>
    <property type="match status" value="1"/>
</dbReference>
<sequence>MEPLFEGNMQLQRFEGKGGWTYILLPKNIRGNNKAFGVRKVSGSIDAYNFELAHLMPMKGGDLFLPINAGIRKSIGKEAGDKVMLVLFSAEAPVAKYQDFFDCLDDEPGAKEFYNSLNKAGQQAYLDWIFETDSSEVQVERMVKSLEKLSRRLLHK</sequence>
<dbReference type="Proteomes" id="UP000220133">
    <property type="component" value="Chromosome"/>
</dbReference>
<evidence type="ECO:0008006" key="3">
    <source>
        <dbReference type="Google" id="ProtNLM"/>
    </source>
</evidence>
<name>A0A291QTQ5_9BACT</name>
<protein>
    <recommendedName>
        <fullName evidence="3">DUF1905 domain-containing protein</fullName>
    </recommendedName>
</protein>
<dbReference type="SUPFAM" id="SSF141694">
    <property type="entry name" value="AF2212/PG0164-like"/>
    <property type="match status" value="1"/>
</dbReference>
<dbReference type="KEGG" id="cbae:COR50_08690"/>
<dbReference type="OrthoDB" id="680797at2"/>
<dbReference type="RefSeq" id="WP_098193625.1">
    <property type="nucleotide sequence ID" value="NZ_CP023777.1"/>
</dbReference>
<accession>A0A291QTQ5</accession>
<evidence type="ECO:0000313" key="2">
    <source>
        <dbReference type="Proteomes" id="UP000220133"/>
    </source>
</evidence>
<reference evidence="1 2" key="1">
    <citation type="submission" date="2017-10" db="EMBL/GenBank/DDBJ databases">
        <title>Paenichitinophaga pekingensis gen. nov., sp. nov., isolated from activated sludge.</title>
        <authorList>
            <person name="Jin D."/>
            <person name="Kong X."/>
            <person name="Deng Y."/>
            <person name="Bai Z."/>
        </authorList>
    </citation>
    <scope>NUCLEOTIDE SEQUENCE [LARGE SCALE GENOMIC DNA]</scope>
    <source>
        <strain evidence="1 2">13</strain>
    </source>
</reference>
<proteinExistence type="predicted"/>
<dbReference type="AlphaFoldDB" id="A0A291QTQ5"/>
<evidence type="ECO:0000313" key="1">
    <source>
        <dbReference type="EMBL" id="ATL47243.1"/>
    </source>
</evidence>
<dbReference type="Pfam" id="PF13376">
    <property type="entry name" value="OmdA"/>
    <property type="match status" value="1"/>
</dbReference>
<dbReference type="InterPro" id="IPR015018">
    <property type="entry name" value="DUF1905"/>
</dbReference>
<dbReference type="Pfam" id="PF08922">
    <property type="entry name" value="DUF1905"/>
    <property type="match status" value="1"/>
</dbReference>
<keyword evidence="2" id="KW-1185">Reference proteome</keyword>
<organism evidence="1 2">
    <name type="scientific">Chitinophaga caeni</name>
    <dbReference type="NCBI Taxonomy" id="2029983"/>
    <lineage>
        <taxon>Bacteria</taxon>
        <taxon>Pseudomonadati</taxon>
        <taxon>Bacteroidota</taxon>
        <taxon>Chitinophagia</taxon>
        <taxon>Chitinophagales</taxon>
        <taxon>Chitinophagaceae</taxon>
        <taxon>Chitinophaga</taxon>
    </lineage>
</organism>
<gene>
    <name evidence="1" type="ORF">COR50_08690</name>
</gene>
<dbReference type="InterPro" id="IPR037079">
    <property type="entry name" value="AF2212/PG0164-like_sf"/>
</dbReference>